<dbReference type="SUPFAM" id="SSF56784">
    <property type="entry name" value="HAD-like"/>
    <property type="match status" value="1"/>
</dbReference>
<dbReference type="EMBL" id="JBBWWR010000007">
    <property type="protein sequence ID" value="KAK8963726.1"/>
    <property type="molecule type" value="Genomic_DNA"/>
</dbReference>
<gene>
    <name evidence="2" type="ORF">KSP40_PGU012479</name>
</gene>
<dbReference type="CDD" id="cd19368">
    <property type="entry name" value="TenA_C_AtTH2-like"/>
    <property type="match status" value="1"/>
</dbReference>
<organism evidence="2 3">
    <name type="scientific">Platanthera guangdongensis</name>
    <dbReference type="NCBI Taxonomy" id="2320717"/>
    <lineage>
        <taxon>Eukaryota</taxon>
        <taxon>Viridiplantae</taxon>
        <taxon>Streptophyta</taxon>
        <taxon>Embryophyta</taxon>
        <taxon>Tracheophyta</taxon>
        <taxon>Spermatophyta</taxon>
        <taxon>Magnoliopsida</taxon>
        <taxon>Liliopsida</taxon>
        <taxon>Asparagales</taxon>
        <taxon>Orchidaceae</taxon>
        <taxon>Orchidoideae</taxon>
        <taxon>Orchideae</taxon>
        <taxon>Orchidinae</taxon>
        <taxon>Platanthera</taxon>
    </lineage>
</organism>
<dbReference type="InterPro" id="IPR050967">
    <property type="entry name" value="Thiamine_Salvage_TenA"/>
</dbReference>
<accession>A0ABR2MJ37</accession>
<proteinExistence type="predicted"/>
<sequence>MNPLNLSVETSSPSKKFWLMSQNVAVVAKYAPFVVCLASGKLDEDAFRLLIALDAHFLREFETAYMKAEEYADDGDAKVAVSNLRRAVSDKLYRLNNSIAQDLGIYPTQEVLTNPAIMKYTCFLSDISDGKINGENVTDQIVTTSEMTRIAAYTVGAVAPCMRLYAFLSREFEPFLSLYGSDRPYYKNWMNIYSPLNFEKAAVQIEDLLDKLSVPLTEEDLEVLQKVYLQAMKLAIEFLFLQPICIPSVVPLSRLRDPKNQLFIFSDFDSTCTSLNTSILAPKSAYHPVSDNHTNQMSSLEIKDPRVAISLEYTKDYEKCIETLLPSEAKTFDLEYIYKSLEHLLELEKWANSKDKESGILMGMYINDIQCAGEHLVQDGCARFFQKVVGQREQLNVDLHILSHRWSSDFMRAAFSSAGCLADFMIHGHEFEYQRSVTRGVIVRRIESSLEKVQVFKGILTQNCKDTEFFSVYIGGGTVSDLLCLLEANVGIVIGSSEVVRKVGKRFGISFLPLSQGLVEVQREAESYGSSSAWKARTGVLYTVSGWSEIHAFILGIEPTPDFKIQQEAADF</sequence>
<name>A0ABR2MJ37_9ASPA</name>
<reference evidence="2 3" key="1">
    <citation type="journal article" date="2022" name="Nat. Plants">
        <title>Genomes of leafy and leafless Platanthera orchids illuminate the evolution of mycoheterotrophy.</title>
        <authorList>
            <person name="Li M.H."/>
            <person name="Liu K.W."/>
            <person name="Li Z."/>
            <person name="Lu H.C."/>
            <person name="Ye Q.L."/>
            <person name="Zhang D."/>
            <person name="Wang J.Y."/>
            <person name="Li Y.F."/>
            <person name="Zhong Z.M."/>
            <person name="Liu X."/>
            <person name="Yu X."/>
            <person name="Liu D.K."/>
            <person name="Tu X.D."/>
            <person name="Liu B."/>
            <person name="Hao Y."/>
            <person name="Liao X.Y."/>
            <person name="Jiang Y.T."/>
            <person name="Sun W.H."/>
            <person name="Chen J."/>
            <person name="Chen Y.Q."/>
            <person name="Ai Y."/>
            <person name="Zhai J.W."/>
            <person name="Wu S.S."/>
            <person name="Zhou Z."/>
            <person name="Hsiao Y.Y."/>
            <person name="Wu W.L."/>
            <person name="Chen Y.Y."/>
            <person name="Lin Y.F."/>
            <person name="Hsu J.L."/>
            <person name="Li C.Y."/>
            <person name="Wang Z.W."/>
            <person name="Zhao X."/>
            <person name="Zhong W.Y."/>
            <person name="Ma X.K."/>
            <person name="Ma L."/>
            <person name="Huang J."/>
            <person name="Chen G.Z."/>
            <person name="Huang M.Z."/>
            <person name="Huang L."/>
            <person name="Peng D.H."/>
            <person name="Luo Y.B."/>
            <person name="Zou S.Q."/>
            <person name="Chen S.P."/>
            <person name="Lan S."/>
            <person name="Tsai W.C."/>
            <person name="Van de Peer Y."/>
            <person name="Liu Z.J."/>
        </authorList>
    </citation>
    <scope>NUCLEOTIDE SEQUENCE [LARGE SCALE GENOMIC DNA]</scope>
    <source>
        <strain evidence="2">Lor288</strain>
    </source>
</reference>
<dbReference type="Pfam" id="PF03070">
    <property type="entry name" value="TENA_THI-4"/>
    <property type="match status" value="1"/>
</dbReference>
<dbReference type="PANTHER" id="PTHR43198">
    <property type="entry name" value="BIFUNCTIONAL TH2 PROTEIN"/>
    <property type="match status" value="1"/>
</dbReference>
<protein>
    <recommendedName>
        <fullName evidence="1">Thiaminase-2/PQQC domain-containing protein</fullName>
    </recommendedName>
</protein>
<dbReference type="InterPro" id="IPR036412">
    <property type="entry name" value="HAD-like_sf"/>
</dbReference>
<dbReference type="Proteomes" id="UP001412067">
    <property type="component" value="Unassembled WGS sequence"/>
</dbReference>
<dbReference type="Gene3D" id="1.20.910.10">
    <property type="entry name" value="Heme oxygenase-like"/>
    <property type="match status" value="1"/>
</dbReference>
<dbReference type="InterPro" id="IPR004305">
    <property type="entry name" value="Thiaminase-2/PQQC"/>
</dbReference>
<dbReference type="SUPFAM" id="SSF48613">
    <property type="entry name" value="Heme oxygenase-like"/>
    <property type="match status" value="1"/>
</dbReference>
<evidence type="ECO:0000313" key="2">
    <source>
        <dbReference type="EMBL" id="KAK8963726.1"/>
    </source>
</evidence>
<evidence type="ECO:0000313" key="3">
    <source>
        <dbReference type="Proteomes" id="UP001412067"/>
    </source>
</evidence>
<dbReference type="PANTHER" id="PTHR43198:SF2">
    <property type="entry name" value="SI:CH1073-67J19.1-RELATED"/>
    <property type="match status" value="1"/>
</dbReference>
<feature type="domain" description="Thiaminase-2/PQQC" evidence="1">
    <location>
        <begin position="32"/>
        <end position="239"/>
    </location>
</feature>
<evidence type="ECO:0000259" key="1">
    <source>
        <dbReference type="Pfam" id="PF03070"/>
    </source>
</evidence>
<comment type="caution">
    <text evidence="2">The sequence shown here is derived from an EMBL/GenBank/DDBJ whole genome shotgun (WGS) entry which is preliminary data.</text>
</comment>
<keyword evidence="3" id="KW-1185">Reference proteome</keyword>
<dbReference type="InterPro" id="IPR016084">
    <property type="entry name" value="Haem_Oase-like_multi-hlx"/>
</dbReference>